<proteinExistence type="inferred from homology"/>
<dbReference type="InterPro" id="IPR033121">
    <property type="entry name" value="PEPTIDASE_A1"/>
</dbReference>
<dbReference type="Gene3D" id="2.40.70.10">
    <property type="entry name" value="Acid Proteases"/>
    <property type="match status" value="2"/>
</dbReference>
<evidence type="ECO:0000259" key="5">
    <source>
        <dbReference type="PROSITE" id="PS51767"/>
    </source>
</evidence>
<dbReference type="GO" id="GO:0004190">
    <property type="term" value="F:aspartic-type endopeptidase activity"/>
    <property type="evidence" value="ECO:0007669"/>
    <property type="project" value="UniProtKB-EC"/>
</dbReference>
<evidence type="ECO:0000256" key="4">
    <source>
        <dbReference type="SAM" id="SignalP"/>
    </source>
</evidence>
<dbReference type="EC" id="3.4.23.25" evidence="6"/>
<dbReference type="Pfam" id="PF00026">
    <property type="entry name" value="Asp"/>
    <property type="match status" value="1"/>
</dbReference>
<dbReference type="EMBL" id="JASJQH010007519">
    <property type="protein sequence ID" value="KAK9707945.1"/>
    <property type="molecule type" value="Genomic_DNA"/>
</dbReference>
<organism evidence="6 7">
    <name type="scientific">Basidiobolus ranarum</name>
    <dbReference type="NCBI Taxonomy" id="34480"/>
    <lineage>
        <taxon>Eukaryota</taxon>
        <taxon>Fungi</taxon>
        <taxon>Fungi incertae sedis</taxon>
        <taxon>Zoopagomycota</taxon>
        <taxon>Entomophthoromycotina</taxon>
        <taxon>Basidiobolomycetes</taxon>
        <taxon>Basidiobolales</taxon>
        <taxon>Basidiobolaceae</taxon>
        <taxon>Basidiobolus</taxon>
    </lineage>
</organism>
<comment type="caution">
    <text evidence="6">The sequence shown here is derived from an EMBL/GenBank/DDBJ whole genome shotgun (WGS) entry which is preliminary data.</text>
</comment>
<keyword evidence="7" id="KW-1185">Reference proteome</keyword>
<keyword evidence="4" id="KW-0732">Signal</keyword>
<name>A0ABR2VWS3_9FUNG</name>
<dbReference type="PROSITE" id="PS00141">
    <property type="entry name" value="ASP_PROTEASE"/>
    <property type="match status" value="1"/>
</dbReference>
<gene>
    <name evidence="6" type="primary">APR1_5</name>
    <name evidence="6" type="ORF">K7432_009908</name>
</gene>
<dbReference type="InterPro" id="IPR001969">
    <property type="entry name" value="Aspartic_peptidase_AS"/>
</dbReference>
<keyword evidence="3 6" id="KW-0378">Hydrolase</keyword>
<feature type="domain" description="Peptidase A1" evidence="5">
    <location>
        <begin position="83"/>
        <end position="385"/>
    </location>
</feature>
<dbReference type="PROSITE" id="PS51767">
    <property type="entry name" value="PEPTIDASE_A1"/>
    <property type="match status" value="1"/>
</dbReference>
<dbReference type="PANTHER" id="PTHR47966:SF51">
    <property type="entry name" value="BETA-SITE APP-CLEAVING ENZYME, ISOFORM A-RELATED"/>
    <property type="match status" value="1"/>
</dbReference>
<evidence type="ECO:0000313" key="7">
    <source>
        <dbReference type="Proteomes" id="UP001479436"/>
    </source>
</evidence>
<feature type="signal peptide" evidence="4">
    <location>
        <begin position="1"/>
        <end position="16"/>
    </location>
</feature>
<dbReference type="PANTHER" id="PTHR47966">
    <property type="entry name" value="BETA-SITE APP-CLEAVING ENZYME, ISOFORM A-RELATED"/>
    <property type="match status" value="1"/>
</dbReference>
<keyword evidence="2 3" id="KW-0064">Aspartyl protease</keyword>
<dbReference type="Proteomes" id="UP001479436">
    <property type="component" value="Unassembled WGS sequence"/>
</dbReference>
<accession>A0ABR2VWS3</accession>
<comment type="similarity">
    <text evidence="1 3">Belongs to the peptidase A1 family.</text>
</comment>
<evidence type="ECO:0000313" key="6">
    <source>
        <dbReference type="EMBL" id="KAK9707945.1"/>
    </source>
</evidence>
<sequence length="388" mass="42041">MKLSIFALCLVALAEADPVMLVLKLNKFVSEHLHTRTVNVSLKPINPNKRLTSRLANQIKNLRVKYGQFAGELPLENENDVAYYGDVVIGTPGQTFSLIFEPGSSDFWAPAVACTSNASLNHRNFDPSKSSTFTPANGNFSIQYGTGSLTGTTGHDTVDVGGLKITNQTIGLSTQEAEFFTNTIADGILGLGFRQISEINAPPPFYNMVSEKLIDEPIFSFWFGKYPSGGELTFGGVNNDRYSGEFQYAPVIREGYWEVALQGVSVGNRTLRITSNGAAIDTGTSLIVMPDSEANAINRYIGATPLGAQGLYSIPCTGDFPKVTLKFGGVNYTLGSEEYVLQDTDTCISAFGSSGISQPLWIVGDAFLRKYYTSYDLGQKRVGFALAK</sequence>
<dbReference type="SUPFAM" id="SSF50630">
    <property type="entry name" value="Acid proteases"/>
    <property type="match status" value="1"/>
</dbReference>
<evidence type="ECO:0000256" key="2">
    <source>
        <dbReference type="ARBA" id="ARBA00022750"/>
    </source>
</evidence>
<dbReference type="InterPro" id="IPR001461">
    <property type="entry name" value="Aspartic_peptidase_A1"/>
</dbReference>
<keyword evidence="3" id="KW-0645">Protease</keyword>
<dbReference type="PRINTS" id="PR00792">
    <property type="entry name" value="PEPSIN"/>
</dbReference>
<feature type="chain" id="PRO_5047207778" evidence="4">
    <location>
        <begin position="17"/>
        <end position="388"/>
    </location>
</feature>
<protein>
    <submittedName>
        <fullName evidence="6">Aspartic proteinase</fullName>
        <ecNumber evidence="6">3.4.23.25</ecNumber>
    </submittedName>
</protein>
<reference evidence="6 7" key="1">
    <citation type="submission" date="2023-04" db="EMBL/GenBank/DDBJ databases">
        <title>Genome of Basidiobolus ranarum AG-B5.</title>
        <authorList>
            <person name="Stajich J.E."/>
            <person name="Carter-House D."/>
            <person name="Gryganskyi A."/>
        </authorList>
    </citation>
    <scope>NUCLEOTIDE SEQUENCE [LARGE SCALE GENOMIC DNA]</scope>
    <source>
        <strain evidence="6 7">AG-B5</strain>
    </source>
</reference>
<evidence type="ECO:0000256" key="3">
    <source>
        <dbReference type="RuleBase" id="RU000454"/>
    </source>
</evidence>
<evidence type="ECO:0000256" key="1">
    <source>
        <dbReference type="ARBA" id="ARBA00007447"/>
    </source>
</evidence>
<dbReference type="InterPro" id="IPR021109">
    <property type="entry name" value="Peptidase_aspartic_dom_sf"/>
</dbReference>